<feature type="region of interest" description="Disordered" evidence="1">
    <location>
        <begin position="481"/>
        <end position="523"/>
    </location>
</feature>
<dbReference type="Proteomes" id="UP000323011">
    <property type="component" value="Unassembled WGS sequence"/>
</dbReference>
<protein>
    <submittedName>
        <fullName evidence="2">Uncharacterized protein</fullName>
    </submittedName>
</protein>
<feature type="compositionally biased region" description="Low complexity" evidence="1">
    <location>
        <begin position="582"/>
        <end position="601"/>
    </location>
</feature>
<evidence type="ECO:0000256" key="1">
    <source>
        <dbReference type="SAM" id="MobiDB-lite"/>
    </source>
</evidence>
<feature type="region of interest" description="Disordered" evidence="1">
    <location>
        <begin position="439"/>
        <end position="468"/>
    </location>
</feature>
<comment type="caution">
    <text evidence="2">The sequence shown here is derived from an EMBL/GenBank/DDBJ whole genome shotgun (WGS) entry which is preliminary data.</text>
</comment>
<proteinExistence type="predicted"/>
<dbReference type="AlphaFoldDB" id="A0A5A8CIA0"/>
<gene>
    <name evidence="2" type="ORF">FNF29_03903</name>
</gene>
<feature type="compositionally biased region" description="Basic and acidic residues" evidence="1">
    <location>
        <begin position="198"/>
        <end position="211"/>
    </location>
</feature>
<organism evidence="2 3">
    <name type="scientific">Cafeteria roenbergensis</name>
    <name type="common">Marine flagellate</name>
    <dbReference type="NCBI Taxonomy" id="33653"/>
    <lineage>
        <taxon>Eukaryota</taxon>
        <taxon>Sar</taxon>
        <taxon>Stramenopiles</taxon>
        <taxon>Bigyra</taxon>
        <taxon>Opalozoa</taxon>
        <taxon>Bicosoecida</taxon>
        <taxon>Cafeteriaceae</taxon>
        <taxon>Cafeteria</taxon>
    </lineage>
</organism>
<feature type="region of interest" description="Disordered" evidence="1">
    <location>
        <begin position="818"/>
        <end position="855"/>
    </location>
</feature>
<keyword evidence="3" id="KW-1185">Reference proteome</keyword>
<sequence length="855" mass="89004">MVASNQAPQAMHLHLFAASTHDEFDKFGHPHHAHAVVVAFTDDEHARTAVVVCADSEDGAGVPLERLHARHKRHMGDSKGHRAADRATAHALRHLERTHGSGVAEGRSDRAAVWHLGDSAAHHGEQVTAFRPRKPAQPDDGLNHTELLLGLLDDEDMGEDWYAQSMGPEADHRADEQVASLVQRAAAGRGRAGAARGADGEGRSDHDAHREGTMRALLSDVRSRGARASRAHGAGCVELEVRWGGNETARFRVDQMGSAAVHTVLPRAITPGHVVRGANAALLQVAEAEASAAASDVSVGVAAGASAAARAAVYLQARVPGLDQILTPVIGMVMDPLVGQVVDMVGGRIREGGAANTNHAVDGKAPPIIAAALRVGVGADVLAAVPDAVAAGVTRRLPQLLARMATVRAAELVPATSDAVVRQLLSPATMARRRAFAGPAALAGQRRPLSDPRSSGSPDADDERAGLPADVERRIDDALGLSAGQAVGAGPETGPRRSGSRLPSDLSAGEWAGNNGLDGMGNTAAPARSRDFVAAALGVEAVPFRVIGEKEPVRPSDGKPLRPAAAMLQTGAADADAERSGDPGLDQPAAAGDAPAAAVDSDAQRFRSGYAGDERTRTTSDPRPPSSLRQLRVRGTLEDVVVEAVSREMSMRLERALAARLVPRVTMATSLGVVAGVTRAAGGPWPSSAEMAKLDCAVCKGHGNEAACLRCSSPTATGTEADQFASYYAGYYGAYYAEYYSKFYGEAMRSLDRVNAFRQQMAVPPWGPRWFAARCASRKVAGPYGSDDGAADIVCADDAGAPREEGVISEEQWEAALPASVPEKADRPPIDASLWLGEAPDTMPPLGGGGGGDGE</sequence>
<feature type="compositionally biased region" description="Low complexity" evidence="1">
    <location>
        <begin position="187"/>
        <end position="197"/>
    </location>
</feature>
<feature type="compositionally biased region" description="Gly residues" evidence="1">
    <location>
        <begin position="846"/>
        <end position="855"/>
    </location>
</feature>
<feature type="region of interest" description="Disordered" evidence="1">
    <location>
        <begin position="187"/>
        <end position="211"/>
    </location>
</feature>
<accession>A0A5A8CIA0</accession>
<dbReference type="EMBL" id="VLTN01000021">
    <property type="protein sequence ID" value="KAA0152337.1"/>
    <property type="molecule type" value="Genomic_DNA"/>
</dbReference>
<reference evidence="2 3" key="1">
    <citation type="submission" date="2019-07" db="EMBL/GenBank/DDBJ databases">
        <title>Genomes of Cafeteria roenbergensis.</title>
        <authorList>
            <person name="Fischer M.G."/>
            <person name="Hackl T."/>
            <person name="Roman M."/>
        </authorList>
    </citation>
    <scope>NUCLEOTIDE SEQUENCE [LARGE SCALE GENOMIC DNA]</scope>
    <source>
        <strain evidence="2 3">BVI</strain>
    </source>
</reference>
<name>A0A5A8CIA0_CAFRO</name>
<evidence type="ECO:0000313" key="3">
    <source>
        <dbReference type="Proteomes" id="UP000323011"/>
    </source>
</evidence>
<feature type="region of interest" description="Disordered" evidence="1">
    <location>
        <begin position="567"/>
        <end position="628"/>
    </location>
</feature>
<evidence type="ECO:0000313" key="2">
    <source>
        <dbReference type="EMBL" id="KAA0152337.1"/>
    </source>
</evidence>